<dbReference type="InterPro" id="IPR000719">
    <property type="entry name" value="Prot_kinase_dom"/>
</dbReference>
<accession>F4LJM9</accession>
<sequence length="418" mass="47859">MNHIGDSLSQSYSQEEESALCNAVLPYDNSQENLELAQSITVQAILNSDTLREYFDNLQCVKSLYAAGNGETSRYFIFKGCDAVTGRKVVLKVTNPAFQNATNDEENLKWESAILEYLKNKKRCQQIVKSFNSTKIDLLRDDKAFRETVFYIATQNLDKDIKKAFFDAKDTSLENIANRLTIFISIIHAVQALHKNGICHRDIKPSNFMGKTENLKCVVKTIDFGSSLATEDIERKIKKYSPAVQTSKLYAAPELTNGFSNNSELARKADIYALGCMLFELLDKRLYFNAMKDANTEFFKAINYCTVDENDFGGDFAQRINKYNSLLSSYAANLNIPQFAENSVIPDYEKNKLQKIIESMCNFDYRKRIADEGLEDVKNTLRTVIRALKNAHLLQIRKQRKQIQKMHRKEKNNYRGAF</sequence>
<name>F4LJM9_TREBD</name>
<evidence type="ECO:0000313" key="3">
    <source>
        <dbReference type="Proteomes" id="UP000006546"/>
    </source>
</evidence>
<keyword evidence="2" id="KW-0808">Transferase</keyword>
<dbReference type="SUPFAM" id="SSF56112">
    <property type="entry name" value="Protein kinase-like (PK-like)"/>
    <property type="match status" value="1"/>
</dbReference>
<dbReference type="Pfam" id="PF00069">
    <property type="entry name" value="Pkinase"/>
    <property type="match status" value="1"/>
</dbReference>
<dbReference type="SMART" id="SM00220">
    <property type="entry name" value="S_TKc"/>
    <property type="match status" value="1"/>
</dbReference>
<gene>
    <name evidence="2" type="ordered locus">Trebr_1993</name>
</gene>
<dbReference type="GO" id="GO:0005737">
    <property type="term" value="C:cytoplasm"/>
    <property type="evidence" value="ECO:0007669"/>
    <property type="project" value="TreeGrafter"/>
</dbReference>
<dbReference type="GO" id="GO:0005524">
    <property type="term" value="F:ATP binding"/>
    <property type="evidence" value="ECO:0007669"/>
    <property type="project" value="InterPro"/>
</dbReference>
<dbReference type="STRING" id="906968.Trebr_1993"/>
<keyword evidence="2" id="KW-0723">Serine/threonine-protein kinase</keyword>
<dbReference type="GO" id="GO:0004674">
    <property type="term" value="F:protein serine/threonine kinase activity"/>
    <property type="evidence" value="ECO:0007669"/>
    <property type="project" value="UniProtKB-KW"/>
</dbReference>
<dbReference type="OrthoDB" id="6111975at2"/>
<dbReference type="Gene3D" id="1.10.510.10">
    <property type="entry name" value="Transferase(Phosphotransferase) domain 1"/>
    <property type="match status" value="1"/>
</dbReference>
<reference evidence="3" key="1">
    <citation type="submission" date="2011-04" db="EMBL/GenBank/DDBJ databases">
        <title>The complete genome of Treponema brennaborense DSM 12168.</title>
        <authorList>
            <person name="Lucas S."/>
            <person name="Han J."/>
            <person name="Lapidus A."/>
            <person name="Bruce D."/>
            <person name="Goodwin L."/>
            <person name="Pitluck S."/>
            <person name="Peters L."/>
            <person name="Kyrpides N."/>
            <person name="Mavromatis K."/>
            <person name="Ivanova N."/>
            <person name="Mikhailova N."/>
            <person name="Pagani I."/>
            <person name="Teshima H."/>
            <person name="Detter J.C."/>
            <person name="Tapia R."/>
            <person name="Han C."/>
            <person name="Land M."/>
            <person name="Hauser L."/>
            <person name="Markowitz V."/>
            <person name="Cheng J.-F."/>
            <person name="Hugenholtz P."/>
            <person name="Woyke T."/>
            <person name="Wu D."/>
            <person name="Gronow S."/>
            <person name="Wellnitz S."/>
            <person name="Brambilla E."/>
            <person name="Klenk H.-P."/>
            <person name="Eisen J.A."/>
        </authorList>
    </citation>
    <scope>NUCLEOTIDE SEQUENCE [LARGE SCALE GENOMIC DNA]</scope>
    <source>
        <strain evidence="3">DSM 12168 / CIP 105900 / DD5/3</strain>
    </source>
</reference>
<dbReference type="PANTHER" id="PTHR44167:SF24">
    <property type="entry name" value="SERINE_THREONINE-PROTEIN KINASE CHK2"/>
    <property type="match status" value="1"/>
</dbReference>
<dbReference type="EMBL" id="CP002696">
    <property type="protein sequence ID" value="AEE17409.1"/>
    <property type="molecule type" value="Genomic_DNA"/>
</dbReference>
<proteinExistence type="predicted"/>
<dbReference type="AlphaFoldDB" id="F4LJM9"/>
<dbReference type="RefSeq" id="WP_013759112.1">
    <property type="nucleotide sequence ID" value="NC_015500.1"/>
</dbReference>
<evidence type="ECO:0000259" key="1">
    <source>
        <dbReference type="PROSITE" id="PS50011"/>
    </source>
</evidence>
<keyword evidence="3" id="KW-1185">Reference proteome</keyword>
<dbReference type="Proteomes" id="UP000006546">
    <property type="component" value="Chromosome"/>
</dbReference>
<keyword evidence="2" id="KW-0418">Kinase</keyword>
<feature type="domain" description="Protein kinase" evidence="1">
    <location>
        <begin position="61"/>
        <end position="381"/>
    </location>
</feature>
<organism evidence="2 3">
    <name type="scientific">Treponema brennaborense (strain DSM 12168 / CIP 105900 / DD5/3)</name>
    <dbReference type="NCBI Taxonomy" id="906968"/>
    <lineage>
        <taxon>Bacteria</taxon>
        <taxon>Pseudomonadati</taxon>
        <taxon>Spirochaetota</taxon>
        <taxon>Spirochaetia</taxon>
        <taxon>Spirochaetales</taxon>
        <taxon>Treponemataceae</taxon>
        <taxon>Treponema</taxon>
    </lineage>
</organism>
<dbReference type="KEGG" id="tbe:Trebr_1993"/>
<protein>
    <submittedName>
        <fullName evidence="2">Serine/threonine protein kinase</fullName>
    </submittedName>
</protein>
<dbReference type="InterPro" id="IPR011009">
    <property type="entry name" value="Kinase-like_dom_sf"/>
</dbReference>
<dbReference type="PANTHER" id="PTHR44167">
    <property type="entry name" value="OVARIAN-SPECIFIC SERINE/THREONINE-PROTEIN KINASE LOK-RELATED"/>
    <property type="match status" value="1"/>
</dbReference>
<dbReference type="PROSITE" id="PS50011">
    <property type="entry name" value="PROTEIN_KINASE_DOM"/>
    <property type="match status" value="1"/>
</dbReference>
<dbReference type="eggNOG" id="COG0515">
    <property type="taxonomic scope" value="Bacteria"/>
</dbReference>
<evidence type="ECO:0000313" key="2">
    <source>
        <dbReference type="EMBL" id="AEE17409.1"/>
    </source>
</evidence>
<dbReference type="HOGENOM" id="CLU_657111_0_0_12"/>